<dbReference type="AlphaFoldDB" id="A0A1G4KJS9"/>
<keyword evidence="3" id="KW-1185">Reference proteome</keyword>
<dbReference type="EMBL" id="LT598468">
    <property type="protein sequence ID" value="SCV04789.1"/>
    <property type="molecule type" value="Genomic_DNA"/>
</dbReference>
<evidence type="ECO:0000313" key="2">
    <source>
        <dbReference type="EMBL" id="SCV04789.1"/>
    </source>
</evidence>
<dbReference type="Proteomes" id="UP000191024">
    <property type="component" value="Chromosome H"/>
</dbReference>
<proteinExistence type="predicted"/>
<organism evidence="2 3">
    <name type="scientific">Lachancea mirantina</name>
    <dbReference type="NCBI Taxonomy" id="1230905"/>
    <lineage>
        <taxon>Eukaryota</taxon>
        <taxon>Fungi</taxon>
        <taxon>Dikarya</taxon>
        <taxon>Ascomycota</taxon>
        <taxon>Saccharomycotina</taxon>
        <taxon>Saccharomycetes</taxon>
        <taxon>Saccharomycetales</taxon>
        <taxon>Saccharomycetaceae</taxon>
        <taxon>Lachancea</taxon>
    </lineage>
</organism>
<feature type="compositionally biased region" description="Basic and acidic residues" evidence="1">
    <location>
        <begin position="21"/>
        <end position="47"/>
    </location>
</feature>
<feature type="region of interest" description="Disordered" evidence="1">
    <location>
        <begin position="19"/>
        <end position="47"/>
    </location>
</feature>
<reference evidence="3" key="1">
    <citation type="submission" date="2016-03" db="EMBL/GenBank/DDBJ databases">
        <authorList>
            <person name="Devillers H."/>
        </authorList>
    </citation>
    <scope>NUCLEOTIDE SEQUENCE [LARGE SCALE GENOMIC DNA]</scope>
</reference>
<evidence type="ECO:0000256" key="1">
    <source>
        <dbReference type="SAM" id="MobiDB-lite"/>
    </source>
</evidence>
<accession>A0A1G4KJS9</accession>
<name>A0A1G4KJS9_9SACH</name>
<evidence type="ECO:0000313" key="3">
    <source>
        <dbReference type="Proteomes" id="UP000191024"/>
    </source>
</evidence>
<gene>
    <name evidence="2" type="ORF">LAMI_0H19152G</name>
</gene>
<sequence length="174" mass="19984">MLVSPTPFSSKKLSPWLAGRAAREMGKKVSRRTNGDKKKNHYHDGSKEKNFFRFPPTLTPLHTRASYPRSGVIVYVSRSIIVGYFRISEHWKLGGPRSVNKGQWVMNGPEFCNSRQAAISTRINNKAWCVVRNFRSRQHHYPPKVLHSLVGRVLIVLKGKGKLFKRFDSILRDP</sequence>
<protein>
    <submittedName>
        <fullName evidence="2">LAMI_0H19152g1_1</fullName>
    </submittedName>
</protein>